<dbReference type="PANTHER" id="PTHR34582">
    <property type="entry name" value="UPF0702 TRANSMEMBRANE PROTEIN YCAP"/>
    <property type="match status" value="1"/>
</dbReference>
<accession>A0ABN1FM14</accession>
<evidence type="ECO:0000256" key="7">
    <source>
        <dbReference type="SAM" id="Phobius"/>
    </source>
</evidence>
<dbReference type="Proteomes" id="UP001500866">
    <property type="component" value="Unassembled WGS sequence"/>
</dbReference>
<dbReference type="PANTHER" id="PTHR34582:SF7">
    <property type="entry name" value="UPF0702 TRANSMEMBRANE PROTEIN YDFS"/>
    <property type="match status" value="1"/>
</dbReference>
<dbReference type="RefSeq" id="WP_343810375.1">
    <property type="nucleotide sequence ID" value="NZ_BAAADS010000003.1"/>
</dbReference>
<evidence type="ECO:0000256" key="6">
    <source>
        <dbReference type="ARBA" id="ARBA00023136"/>
    </source>
</evidence>
<reference evidence="10 11" key="1">
    <citation type="journal article" date="2019" name="Int. J. Syst. Evol. Microbiol.">
        <title>The Global Catalogue of Microorganisms (GCM) 10K type strain sequencing project: providing services to taxonomists for standard genome sequencing and annotation.</title>
        <authorList>
            <consortium name="The Broad Institute Genomics Platform"/>
            <consortium name="The Broad Institute Genome Sequencing Center for Infectious Disease"/>
            <person name="Wu L."/>
            <person name="Ma J."/>
        </authorList>
    </citation>
    <scope>NUCLEOTIDE SEQUENCE [LARGE SCALE GENOMIC DNA]</scope>
    <source>
        <strain evidence="10 11">JCM 15395</strain>
    </source>
</reference>
<proteinExistence type="inferred from homology"/>
<dbReference type="InterPro" id="IPR007353">
    <property type="entry name" value="DUF421"/>
</dbReference>
<organism evidence="10 11">
    <name type="scientific">Virgibacillus siamensis</name>
    <dbReference type="NCBI Taxonomy" id="480071"/>
    <lineage>
        <taxon>Bacteria</taxon>
        <taxon>Bacillati</taxon>
        <taxon>Bacillota</taxon>
        <taxon>Bacilli</taxon>
        <taxon>Bacillales</taxon>
        <taxon>Bacillaceae</taxon>
        <taxon>Virgibacillus</taxon>
    </lineage>
</organism>
<keyword evidence="6 7" id="KW-0472">Membrane</keyword>
<feature type="transmembrane region" description="Helical" evidence="7">
    <location>
        <begin position="6"/>
        <end position="26"/>
    </location>
</feature>
<evidence type="ECO:0000313" key="11">
    <source>
        <dbReference type="Proteomes" id="UP001500866"/>
    </source>
</evidence>
<comment type="caution">
    <text evidence="10">The sequence shown here is derived from an EMBL/GenBank/DDBJ whole genome shotgun (WGS) entry which is preliminary data.</text>
</comment>
<evidence type="ECO:0000256" key="4">
    <source>
        <dbReference type="ARBA" id="ARBA00022692"/>
    </source>
</evidence>
<evidence type="ECO:0000256" key="3">
    <source>
        <dbReference type="ARBA" id="ARBA00022475"/>
    </source>
</evidence>
<evidence type="ECO:0000259" key="9">
    <source>
        <dbReference type="Pfam" id="PF20730"/>
    </source>
</evidence>
<dbReference type="InterPro" id="IPR012452">
    <property type="entry name" value="DUF1657"/>
</dbReference>
<dbReference type="Pfam" id="PF07870">
    <property type="entry name" value="DUF1657"/>
    <property type="match status" value="1"/>
</dbReference>
<evidence type="ECO:0000256" key="1">
    <source>
        <dbReference type="ARBA" id="ARBA00004651"/>
    </source>
</evidence>
<comment type="subcellular location">
    <subcellularLocation>
        <location evidence="1">Cell membrane</location>
        <topology evidence="1">Multi-pass membrane protein</topology>
    </subcellularLocation>
</comment>
<sequence length="288" mass="32233">MPEFLLTIIRSILAFLLLMVMARIMGKKQVSQLTFFDYCVGITIGSIASAMAIDQNIKITNGLVGLIIMGLFPVLLAYGSMKSLKFRRLTDGKASVLIEDGKVLEKNMKKSKMNIDELMLFLREKNVFKLSDVEMAVIETNGQLSVLKKSDQQPLTAKQLGITVNMEQGPAIVIMDGKLMNKSLQSLGYSSEWLKGEIQKQGATDYEDVFLGQIDSSGNVYVDLYNDDLQQHKIKQKPLLAASLKKVQADLETYSLQTENPEAKKMYSQQSDKLQQTIDSILPYLKES</sequence>
<evidence type="ECO:0000259" key="8">
    <source>
        <dbReference type="Pfam" id="PF04239"/>
    </source>
</evidence>
<dbReference type="Gene3D" id="3.30.240.20">
    <property type="entry name" value="bsu07140 like domains"/>
    <property type="match status" value="2"/>
</dbReference>
<protein>
    <submittedName>
        <fullName evidence="10">DUF421 domain-containing protein</fullName>
    </submittedName>
</protein>
<name>A0ABN1FM14_9BACI</name>
<evidence type="ECO:0000256" key="2">
    <source>
        <dbReference type="ARBA" id="ARBA00006448"/>
    </source>
</evidence>
<keyword evidence="5 7" id="KW-1133">Transmembrane helix</keyword>
<feature type="domain" description="YetF-like N-terminal transmembrane" evidence="9">
    <location>
        <begin position="5"/>
        <end position="77"/>
    </location>
</feature>
<gene>
    <name evidence="10" type="ORF">GCM10009001_07220</name>
</gene>
<dbReference type="EMBL" id="BAAADS010000003">
    <property type="protein sequence ID" value="GAA0593605.1"/>
    <property type="molecule type" value="Genomic_DNA"/>
</dbReference>
<keyword evidence="3" id="KW-1003">Cell membrane</keyword>
<dbReference type="InterPro" id="IPR048454">
    <property type="entry name" value="YetF_N"/>
</dbReference>
<comment type="similarity">
    <text evidence="2">Belongs to the UPF0702 family.</text>
</comment>
<feature type="domain" description="YetF C-terminal" evidence="8">
    <location>
        <begin position="82"/>
        <end position="214"/>
    </location>
</feature>
<dbReference type="Pfam" id="PF20730">
    <property type="entry name" value="YetF_N"/>
    <property type="match status" value="1"/>
</dbReference>
<keyword evidence="11" id="KW-1185">Reference proteome</keyword>
<evidence type="ECO:0000256" key="5">
    <source>
        <dbReference type="ARBA" id="ARBA00022989"/>
    </source>
</evidence>
<dbReference type="InterPro" id="IPR023090">
    <property type="entry name" value="UPF0702_alpha/beta_dom_sf"/>
</dbReference>
<feature type="transmembrane region" description="Helical" evidence="7">
    <location>
        <begin position="59"/>
        <end position="78"/>
    </location>
</feature>
<dbReference type="Pfam" id="PF04239">
    <property type="entry name" value="DUF421"/>
    <property type="match status" value="1"/>
</dbReference>
<evidence type="ECO:0000313" key="10">
    <source>
        <dbReference type="EMBL" id="GAA0593605.1"/>
    </source>
</evidence>
<keyword evidence="4 7" id="KW-0812">Transmembrane</keyword>